<keyword evidence="2" id="KW-1185">Reference proteome</keyword>
<evidence type="ECO:0000313" key="2">
    <source>
        <dbReference type="Proteomes" id="UP000765509"/>
    </source>
</evidence>
<comment type="caution">
    <text evidence="1">The sequence shown here is derived from an EMBL/GenBank/DDBJ whole genome shotgun (WGS) entry which is preliminary data.</text>
</comment>
<sequence length="130" mass="15126">MLEKWWNPRLQADTLRKDLIDIHPTVSILKIMFDKVQHHAKQGMNDTFDYAKQNCRKSHEFLEFKVGDLVLVLTLNFSNIKGPKKLKDYYVGLFVTVTLHRTNAIKVELSGELENKCPNFPVILIKNCLL</sequence>
<name>A0A9Q3CMD8_9BASI</name>
<dbReference type="Proteomes" id="UP000765509">
    <property type="component" value="Unassembled WGS sequence"/>
</dbReference>
<protein>
    <submittedName>
        <fullName evidence="1">Uncharacterized protein</fullName>
    </submittedName>
</protein>
<dbReference type="OrthoDB" id="1094981at2759"/>
<organism evidence="1 2">
    <name type="scientific">Austropuccinia psidii MF-1</name>
    <dbReference type="NCBI Taxonomy" id="1389203"/>
    <lineage>
        <taxon>Eukaryota</taxon>
        <taxon>Fungi</taxon>
        <taxon>Dikarya</taxon>
        <taxon>Basidiomycota</taxon>
        <taxon>Pucciniomycotina</taxon>
        <taxon>Pucciniomycetes</taxon>
        <taxon>Pucciniales</taxon>
        <taxon>Sphaerophragmiaceae</taxon>
        <taxon>Austropuccinia</taxon>
    </lineage>
</organism>
<reference evidence="1" key="1">
    <citation type="submission" date="2021-03" db="EMBL/GenBank/DDBJ databases">
        <title>Draft genome sequence of rust myrtle Austropuccinia psidii MF-1, a brazilian biotype.</title>
        <authorList>
            <person name="Quecine M.C."/>
            <person name="Pachon D.M.R."/>
            <person name="Bonatelli M.L."/>
            <person name="Correr F.H."/>
            <person name="Franceschini L.M."/>
            <person name="Leite T.F."/>
            <person name="Margarido G.R.A."/>
            <person name="Almeida C.A."/>
            <person name="Ferrarezi J.A."/>
            <person name="Labate C.A."/>
        </authorList>
    </citation>
    <scope>NUCLEOTIDE SEQUENCE</scope>
    <source>
        <strain evidence="1">MF-1</strain>
    </source>
</reference>
<gene>
    <name evidence="1" type="ORF">O181_025310</name>
</gene>
<evidence type="ECO:0000313" key="1">
    <source>
        <dbReference type="EMBL" id="MBW0485595.1"/>
    </source>
</evidence>
<dbReference type="EMBL" id="AVOT02008242">
    <property type="protein sequence ID" value="MBW0485595.1"/>
    <property type="molecule type" value="Genomic_DNA"/>
</dbReference>
<proteinExistence type="predicted"/>
<dbReference type="AlphaFoldDB" id="A0A9Q3CMD8"/>
<accession>A0A9Q3CMD8</accession>